<dbReference type="PANTHER" id="PTHR37305:SF1">
    <property type="entry name" value="MEMBRANE PROTEIN"/>
    <property type="match status" value="1"/>
</dbReference>
<evidence type="ECO:0000313" key="3">
    <source>
        <dbReference type="Proteomes" id="UP000675554"/>
    </source>
</evidence>
<protein>
    <submittedName>
        <fullName evidence="2">ABC transporter permease</fullName>
    </submittedName>
</protein>
<dbReference type="EMBL" id="JAGSMN010000662">
    <property type="protein sequence ID" value="MBR7676431.1"/>
    <property type="molecule type" value="Genomic_DNA"/>
</dbReference>
<proteinExistence type="predicted"/>
<dbReference type="Proteomes" id="UP000675554">
    <property type="component" value="Unassembled WGS sequence"/>
</dbReference>
<evidence type="ECO:0000256" key="1">
    <source>
        <dbReference type="SAM" id="Phobius"/>
    </source>
</evidence>
<comment type="caution">
    <text evidence="2">The sequence shown here is derived from an EMBL/GenBank/DDBJ whole genome shotgun (WGS) entry which is preliminary data.</text>
</comment>
<name>A0A8T4IVF5_9ACTN</name>
<feature type="transmembrane region" description="Helical" evidence="1">
    <location>
        <begin position="36"/>
        <end position="59"/>
    </location>
</feature>
<keyword evidence="1" id="KW-1133">Transmembrane helix</keyword>
<organism evidence="2 3">
    <name type="scientific">Streptomyces daliensis</name>
    <dbReference type="NCBI Taxonomy" id="299421"/>
    <lineage>
        <taxon>Bacteria</taxon>
        <taxon>Bacillati</taxon>
        <taxon>Actinomycetota</taxon>
        <taxon>Actinomycetes</taxon>
        <taxon>Kitasatosporales</taxon>
        <taxon>Streptomycetaceae</taxon>
        <taxon>Streptomyces</taxon>
    </lineage>
</organism>
<dbReference type="AlphaFoldDB" id="A0A8T4IVF5"/>
<evidence type="ECO:0000313" key="2">
    <source>
        <dbReference type="EMBL" id="MBR7676431.1"/>
    </source>
</evidence>
<feature type="transmembrane region" description="Helical" evidence="1">
    <location>
        <begin position="66"/>
        <end position="86"/>
    </location>
</feature>
<keyword evidence="1" id="KW-0812">Transmembrane</keyword>
<gene>
    <name evidence="2" type="ORF">KDA82_26170</name>
</gene>
<keyword evidence="3" id="KW-1185">Reference proteome</keyword>
<feature type="transmembrane region" description="Helical" evidence="1">
    <location>
        <begin position="121"/>
        <end position="139"/>
    </location>
</feature>
<accession>A0A8T4IVF5</accession>
<dbReference type="PANTHER" id="PTHR37305">
    <property type="entry name" value="INTEGRAL MEMBRANE PROTEIN-RELATED"/>
    <property type="match status" value="1"/>
</dbReference>
<sequence>TLVVALAALVVGALLFPVGDVTLLSGSTVPFSEGLLRSLAIAVAVAVSLLGLAAVGLFISTLTSSGIAAMAATVGLLITVQIANSIPQLDDIHPYLFPEYWLSFADLLRDPVYWDEILKNLGLQALYTAVFGSLAWARFSTRDITV</sequence>
<reference evidence="2" key="1">
    <citation type="submission" date="2021-04" db="EMBL/GenBank/DDBJ databases">
        <title>Sequencing of actinobacteria type strains.</title>
        <authorList>
            <person name="Nguyen G.-S."/>
            <person name="Wentzel A."/>
        </authorList>
    </citation>
    <scope>NUCLEOTIDE SEQUENCE</scope>
    <source>
        <strain evidence="2">DSM 42095</strain>
    </source>
</reference>
<keyword evidence="1" id="KW-0472">Membrane</keyword>
<feature type="non-terminal residue" evidence="2">
    <location>
        <position position="1"/>
    </location>
</feature>